<sequence>MGTTIEQYRSRISCHNNFVKAKDAFSLVRGRFRNMILTMFYLNVFYLPTLKQVVGRYKSWNEVTFWFTPMRCYNVYIPLLIRQANNVENPGPTIFDIIDPTATV</sequence>
<accession>A0ABN8MRU3</accession>
<reference evidence="1 2" key="1">
    <citation type="submission" date="2022-05" db="EMBL/GenBank/DDBJ databases">
        <authorList>
            <consortium name="Genoscope - CEA"/>
            <person name="William W."/>
        </authorList>
    </citation>
    <scope>NUCLEOTIDE SEQUENCE [LARGE SCALE GENOMIC DNA]</scope>
</reference>
<name>A0ABN8MRU3_9CNID</name>
<comment type="caution">
    <text evidence="1">The sequence shown here is derived from an EMBL/GenBank/DDBJ whole genome shotgun (WGS) entry which is preliminary data.</text>
</comment>
<dbReference type="Proteomes" id="UP001159427">
    <property type="component" value="Unassembled WGS sequence"/>
</dbReference>
<gene>
    <name evidence="1" type="ORF">PEVE_00038666</name>
</gene>
<protein>
    <submittedName>
        <fullName evidence="1">Uncharacterized protein</fullName>
    </submittedName>
</protein>
<keyword evidence="2" id="KW-1185">Reference proteome</keyword>
<proteinExistence type="predicted"/>
<evidence type="ECO:0000313" key="1">
    <source>
        <dbReference type="EMBL" id="CAH3030882.1"/>
    </source>
</evidence>
<organism evidence="1 2">
    <name type="scientific">Porites evermanni</name>
    <dbReference type="NCBI Taxonomy" id="104178"/>
    <lineage>
        <taxon>Eukaryota</taxon>
        <taxon>Metazoa</taxon>
        <taxon>Cnidaria</taxon>
        <taxon>Anthozoa</taxon>
        <taxon>Hexacorallia</taxon>
        <taxon>Scleractinia</taxon>
        <taxon>Fungiina</taxon>
        <taxon>Poritidae</taxon>
        <taxon>Porites</taxon>
    </lineage>
</organism>
<evidence type="ECO:0000313" key="2">
    <source>
        <dbReference type="Proteomes" id="UP001159427"/>
    </source>
</evidence>
<dbReference type="EMBL" id="CALNXI010000662">
    <property type="protein sequence ID" value="CAH3030882.1"/>
    <property type="molecule type" value="Genomic_DNA"/>
</dbReference>